<name>A0A9D1SK50_9FIRM</name>
<evidence type="ECO:0000313" key="2">
    <source>
        <dbReference type="Proteomes" id="UP000824145"/>
    </source>
</evidence>
<dbReference type="Proteomes" id="UP000824145">
    <property type="component" value="Unassembled WGS sequence"/>
</dbReference>
<comment type="caution">
    <text evidence="1">The sequence shown here is derived from an EMBL/GenBank/DDBJ whole genome shotgun (WGS) entry which is preliminary data.</text>
</comment>
<dbReference type="InterPro" id="IPR010697">
    <property type="entry name" value="YspA"/>
</dbReference>
<dbReference type="Pfam" id="PF06908">
    <property type="entry name" value="YpsA"/>
    <property type="match status" value="1"/>
</dbReference>
<accession>A0A9D1SK50</accession>
<dbReference type="SUPFAM" id="SSF102405">
    <property type="entry name" value="MCP/YpsA-like"/>
    <property type="match status" value="1"/>
</dbReference>
<dbReference type="Gene3D" id="3.40.50.450">
    <property type="match status" value="1"/>
</dbReference>
<dbReference type="PANTHER" id="PTHR38440:SF1">
    <property type="entry name" value="UPF0398 PROTEIN SPR0331"/>
    <property type="match status" value="1"/>
</dbReference>
<sequence length="167" mass="19072">MICACSGSRPQNFPWNYHSGIYALYRAELRRRLQDLIDRGAEEFVVGMARGADTDIAEEVIALKDEGVKVRLYCVIPYSGQADGLSAAERSRYDYILSRADGSETLFPLFRRDCFHARNRRMVDMSDMLFAVWNGKQTGGTASTVRYAVKQGKPHELFDLRDFLWSE</sequence>
<gene>
    <name evidence="1" type="ORF">IAB07_02400</name>
</gene>
<dbReference type="AlphaFoldDB" id="A0A9D1SK50"/>
<evidence type="ECO:0000313" key="1">
    <source>
        <dbReference type="EMBL" id="HIU62603.1"/>
    </source>
</evidence>
<organism evidence="1 2">
    <name type="scientific">Candidatus Caccalectryoclostridium excrementigallinarum</name>
    <dbReference type="NCBI Taxonomy" id="2840710"/>
    <lineage>
        <taxon>Bacteria</taxon>
        <taxon>Bacillati</taxon>
        <taxon>Bacillota</taxon>
        <taxon>Clostridia</taxon>
        <taxon>Christensenellales</taxon>
        <taxon>Christensenellaceae</taxon>
        <taxon>Christensenellaceae incertae sedis</taxon>
        <taxon>Candidatus Caccalectryoclostridium</taxon>
    </lineage>
</organism>
<proteinExistence type="predicted"/>
<dbReference type="PANTHER" id="PTHR38440">
    <property type="entry name" value="UPF0398 PROTEIN YPSA"/>
    <property type="match status" value="1"/>
</dbReference>
<reference evidence="1" key="2">
    <citation type="journal article" date="2021" name="PeerJ">
        <title>Extensive microbial diversity within the chicken gut microbiome revealed by metagenomics and culture.</title>
        <authorList>
            <person name="Gilroy R."/>
            <person name="Ravi A."/>
            <person name="Getino M."/>
            <person name="Pursley I."/>
            <person name="Horton D.L."/>
            <person name="Alikhan N.F."/>
            <person name="Baker D."/>
            <person name="Gharbi K."/>
            <person name="Hall N."/>
            <person name="Watson M."/>
            <person name="Adriaenssens E.M."/>
            <person name="Foster-Nyarko E."/>
            <person name="Jarju S."/>
            <person name="Secka A."/>
            <person name="Antonio M."/>
            <person name="Oren A."/>
            <person name="Chaudhuri R.R."/>
            <person name="La Ragione R."/>
            <person name="Hildebrand F."/>
            <person name="Pallen M.J."/>
        </authorList>
    </citation>
    <scope>NUCLEOTIDE SEQUENCE</scope>
    <source>
        <strain evidence="1">9366</strain>
    </source>
</reference>
<reference evidence="1" key="1">
    <citation type="submission" date="2020-10" db="EMBL/GenBank/DDBJ databases">
        <authorList>
            <person name="Gilroy R."/>
        </authorList>
    </citation>
    <scope>NUCLEOTIDE SEQUENCE</scope>
    <source>
        <strain evidence="1">9366</strain>
    </source>
</reference>
<dbReference type="EMBL" id="DVNJ01000011">
    <property type="protein sequence ID" value="HIU62603.1"/>
    <property type="molecule type" value="Genomic_DNA"/>
</dbReference>
<protein>
    <submittedName>
        <fullName evidence="1">DUF1273 family protein</fullName>
    </submittedName>
</protein>